<proteinExistence type="predicted"/>
<evidence type="ECO:0000313" key="4">
    <source>
        <dbReference type="Proteomes" id="UP000297472"/>
    </source>
</evidence>
<feature type="domain" description="PKD" evidence="2">
    <location>
        <begin position="104"/>
        <end position="182"/>
    </location>
</feature>
<feature type="compositionally biased region" description="Gly residues" evidence="1">
    <location>
        <begin position="8"/>
        <end position="44"/>
    </location>
</feature>
<accession>A0A4Y8JTF6</accession>
<dbReference type="RefSeq" id="WP_134424991.1">
    <property type="nucleotide sequence ID" value="NZ_SOHA01000034.1"/>
</dbReference>
<feature type="region of interest" description="Disordered" evidence="1">
    <location>
        <begin position="1"/>
        <end position="50"/>
    </location>
</feature>
<sequence length="234" mass="23320">MDLSAGYETGGGQASGGQEADGGSGSGGEGDGSGDGNGPGGGAPGAAPVADPLTVVRDDFTVGCIPGSPCDPNLIVRVSDLVNFQPSAPTQAMEPRGWSVVGLPANFIAAASVHTLSGTLLGFPAEVRFTPIGYRWSYGDGAEARTTGGGATWAALGLPEFSDTATSHVFRRAGVYSVQASAVYSAEFRFAGPSWRAVQGTLPVSAGPLGVTVGDARTVLVNRTCTTNPAGPGC</sequence>
<organism evidence="3 4">
    <name type="scientific">Cryobacterium cryoconiti</name>
    <dbReference type="NCBI Taxonomy" id="1259239"/>
    <lineage>
        <taxon>Bacteria</taxon>
        <taxon>Bacillati</taxon>
        <taxon>Actinomycetota</taxon>
        <taxon>Actinomycetes</taxon>
        <taxon>Micrococcales</taxon>
        <taxon>Microbacteriaceae</taxon>
        <taxon>Cryobacterium</taxon>
    </lineage>
</organism>
<protein>
    <recommendedName>
        <fullName evidence="2">PKD domain-containing protein</fullName>
    </recommendedName>
</protein>
<comment type="caution">
    <text evidence="3">The sequence shown here is derived from an EMBL/GenBank/DDBJ whole genome shotgun (WGS) entry which is preliminary data.</text>
</comment>
<evidence type="ECO:0000313" key="3">
    <source>
        <dbReference type="EMBL" id="TFD29045.1"/>
    </source>
</evidence>
<dbReference type="InterPro" id="IPR000601">
    <property type="entry name" value="PKD_dom"/>
</dbReference>
<dbReference type="PROSITE" id="PS50093">
    <property type="entry name" value="PKD"/>
    <property type="match status" value="1"/>
</dbReference>
<evidence type="ECO:0000256" key="1">
    <source>
        <dbReference type="SAM" id="MobiDB-lite"/>
    </source>
</evidence>
<keyword evidence="4" id="KW-1185">Reference proteome</keyword>
<name>A0A4Y8JTF6_9MICO</name>
<dbReference type="AlphaFoldDB" id="A0A4Y8JTF6"/>
<dbReference type="EMBL" id="SOHA01000034">
    <property type="protein sequence ID" value="TFD29045.1"/>
    <property type="molecule type" value="Genomic_DNA"/>
</dbReference>
<gene>
    <name evidence="3" type="ORF">E3T49_11250</name>
</gene>
<dbReference type="OrthoDB" id="5192284at2"/>
<reference evidence="3 4" key="1">
    <citation type="submission" date="2019-03" db="EMBL/GenBank/DDBJ databases">
        <title>Genomics of glacier-inhabiting Cryobacterium strains.</title>
        <authorList>
            <person name="Liu Q."/>
            <person name="Xin Y.-H."/>
        </authorList>
    </citation>
    <scope>NUCLEOTIDE SEQUENCE [LARGE SCALE GENOMIC DNA]</scope>
    <source>
        <strain evidence="3 4">TMT1-51</strain>
    </source>
</reference>
<evidence type="ECO:0000259" key="2">
    <source>
        <dbReference type="PROSITE" id="PS50093"/>
    </source>
</evidence>
<dbReference type="Proteomes" id="UP000297472">
    <property type="component" value="Unassembled WGS sequence"/>
</dbReference>